<evidence type="ECO:0000313" key="3">
    <source>
        <dbReference type="EMBL" id="ABF44102.1"/>
    </source>
</evidence>
<dbReference type="SUPFAM" id="SSF53756">
    <property type="entry name" value="UDP-Glycosyltransferase/glycogen phosphorylase"/>
    <property type="match status" value="1"/>
</dbReference>
<dbReference type="CAZy" id="GT4">
    <property type="family name" value="Glycosyltransferase Family 4"/>
</dbReference>
<keyword evidence="3" id="KW-0614">Plasmid</keyword>
<keyword evidence="4" id="KW-1185">Reference proteome</keyword>
<dbReference type="PANTHER" id="PTHR45947">
    <property type="entry name" value="SULFOQUINOVOSYL TRANSFERASE SQD2"/>
    <property type="match status" value="1"/>
</dbReference>
<dbReference type="Pfam" id="PF00534">
    <property type="entry name" value="Glycos_transf_1"/>
    <property type="match status" value="1"/>
</dbReference>
<dbReference type="CDD" id="cd03801">
    <property type="entry name" value="GT4_PimA-like"/>
    <property type="match status" value="1"/>
</dbReference>
<accession>Q1J332</accession>
<dbReference type="Pfam" id="PF13579">
    <property type="entry name" value="Glyco_trans_4_4"/>
    <property type="match status" value="1"/>
</dbReference>
<dbReference type="PANTHER" id="PTHR45947:SF13">
    <property type="entry name" value="TRANSFERASE"/>
    <property type="match status" value="1"/>
</dbReference>
<keyword evidence="3" id="KW-0808">Transferase</keyword>
<dbReference type="InterPro" id="IPR028098">
    <property type="entry name" value="Glyco_trans_4-like_N"/>
</dbReference>
<dbReference type="Proteomes" id="UP000002431">
    <property type="component" value="Plasmid pDGEO01"/>
</dbReference>
<evidence type="ECO:0000259" key="1">
    <source>
        <dbReference type="Pfam" id="PF00534"/>
    </source>
</evidence>
<dbReference type="eggNOG" id="COG0438">
    <property type="taxonomic scope" value="Bacteria"/>
</dbReference>
<sequence length="404" mass="44585">MHNFYQQGGGEDQVFWAETQALREWGVNVTTHTVHNDVIQKGSHLRTALGTVWNAGAARTLAQLVERDRIDVVHFHNTFPLISPAAYRAVRSRGAAVVQTLHNFRLLCVNALLFREGHVCEACLGHTLPWPGVQHACYRGSRAGSAVVAGMLTAHRLLGTYAREVDVYIALTSFARDKLIQGGLPADKLVIKSNFLRDPAELRDPADRGGESEEEPYALFVGRLSQEKGVGTLLCAWRDLGGRLPLKIVGDGPLAPLVEQAARDFPGVHWLGRQPSPRVLELMRSAQMLIFPSEWYEGFGITLLEAFASGLPVVASDLSAIPTIVQHGCTGRLFQPGDAADLAAQVRWLLDHPREHAAMRRAARQEYETRYTAERNMAELLDIYRLALSRRAARRSVPAAEPSA</sequence>
<evidence type="ECO:0000259" key="2">
    <source>
        <dbReference type="Pfam" id="PF13579"/>
    </source>
</evidence>
<dbReference type="KEGG" id="dge:Dgeo_2669"/>
<name>Q1J332_DEIGD</name>
<dbReference type="HOGENOM" id="CLU_009583_35_0_0"/>
<evidence type="ECO:0000313" key="4">
    <source>
        <dbReference type="Proteomes" id="UP000002431"/>
    </source>
</evidence>
<proteinExistence type="predicted"/>
<dbReference type="Gene3D" id="3.40.50.2000">
    <property type="entry name" value="Glycogen Phosphorylase B"/>
    <property type="match status" value="2"/>
</dbReference>
<gene>
    <name evidence="3" type="ordered locus">Dgeo_2669</name>
</gene>
<protein>
    <submittedName>
        <fullName evidence="3">Glycosyl transferase, group 1</fullName>
    </submittedName>
</protein>
<dbReference type="GO" id="GO:0016757">
    <property type="term" value="F:glycosyltransferase activity"/>
    <property type="evidence" value="ECO:0007669"/>
    <property type="project" value="InterPro"/>
</dbReference>
<organism evidence="3 4">
    <name type="scientific">Deinococcus geothermalis (strain DSM 11300 / CIP 105573 / AG-3a)</name>
    <dbReference type="NCBI Taxonomy" id="319795"/>
    <lineage>
        <taxon>Bacteria</taxon>
        <taxon>Thermotogati</taxon>
        <taxon>Deinococcota</taxon>
        <taxon>Deinococci</taxon>
        <taxon>Deinococcales</taxon>
        <taxon>Deinococcaceae</taxon>
        <taxon>Deinococcus</taxon>
    </lineage>
</organism>
<geneLocation type="plasmid" evidence="3 4">
    <name>pDGEO01</name>
</geneLocation>
<dbReference type="InterPro" id="IPR001296">
    <property type="entry name" value="Glyco_trans_1"/>
</dbReference>
<dbReference type="InterPro" id="IPR050194">
    <property type="entry name" value="Glycosyltransferase_grp1"/>
</dbReference>
<reference evidence="3" key="1">
    <citation type="submission" date="2006-04" db="EMBL/GenBank/DDBJ databases">
        <title>Complete sequence of plasmid1 pDGEO01 of Deinococcus geothermalis DSM 11300.</title>
        <authorList>
            <consortium name="US DOE Joint Genome Institute"/>
            <person name="Copeland A."/>
            <person name="Lucas S."/>
            <person name="Lapidus A."/>
            <person name="Barry K."/>
            <person name="Detter J.C."/>
            <person name="Glavina del Rio T."/>
            <person name="Hammon N."/>
            <person name="Israni S."/>
            <person name="Dalin E."/>
            <person name="Tice H."/>
            <person name="Pitluck S."/>
            <person name="Brettin T."/>
            <person name="Bruce D."/>
            <person name="Han C."/>
            <person name="Tapia R."/>
            <person name="Saunders E."/>
            <person name="Gilna P."/>
            <person name="Schmutz J."/>
            <person name="Larimer F."/>
            <person name="Land M."/>
            <person name="Hauser L."/>
            <person name="Kyrpides N."/>
            <person name="Kim E."/>
            <person name="Daly M.J."/>
            <person name="Fredrickson J.K."/>
            <person name="Makarova K.S."/>
            <person name="Gaidamakova E.K."/>
            <person name="Zhai M."/>
            <person name="Richardson P."/>
        </authorList>
    </citation>
    <scope>NUCLEOTIDE SEQUENCE</scope>
    <source>
        <strain evidence="3">DSM 11300</strain>
        <plasmid evidence="3">pDGEO01</plasmid>
    </source>
</reference>
<dbReference type="AlphaFoldDB" id="Q1J332"/>
<dbReference type="EMBL" id="CP000358">
    <property type="protein sequence ID" value="ABF44102.1"/>
    <property type="molecule type" value="Genomic_DNA"/>
</dbReference>
<feature type="domain" description="Glycosyl transferase family 1" evidence="1">
    <location>
        <begin position="210"/>
        <end position="365"/>
    </location>
</feature>
<feature type="domain" description="Glycosyltransferase subfamily 4-like N-terminal" evidence="2">
    <location>
        <begin position="21"/>
        <end position="193"/>
    </location>
</feature>